<evidence type="ECO:0000313" key="3">
    <source>
        <dbReference type="Proteomes" id="UP000297703"/>
    </source>
</evidence>
<reference evidence="2 3" key="2">
    <citation type="submission" date="2019-04" db="EMBL/GenBank/DDBJ databases">
        <title>The genome sequence of big-headed turtle.</title>
        <authorList>
            <person name="Gong S."/>
        </authorList>
    </citation>
    <scope>NUCLEOTIDE SEQUENCE [LARGE SCALE GENOMIC DNA]</scope>
    <source>
        <strain evidence="2">DO16091913</strain>
        <tissue evidence="2">Muscle</tissue>
    </source>
</reference>
<feature type="transmembrane region" description="Helical" evidence="1">
    <location>
        <begin position="45"/>
        <end position="63"/>
    </location>
</feature>
<protein>
    <submittedName>
        <fullName evidence="2">Histone H3</fullName>
    </submittedName>
</protein>
<evidence type="ECO:0000256" key="1">
    <source>
        <dbReference type="SAM" id="Phobius"/>
    </source>
</evidence>
<accession>A0A4D9FC98</accession>
<keyword evidence="1" id="KW-1133">Transmembrane helix</keyword>
<dbReference type="EMBL" id="QXTE01000004">
    <property type="protein sequence ID" value="TFK15450.1"/>
    <property type="molecule type" value="Genomic_DNA"/>
</dbReference>
<reference evidence="2 3" key="1">
    <citation type="submission" date="2019-04" db="EMBL/GenBank/DDBJ databases">
        <title>Draft genome of the big-headed turtle Platysternon megacephalum.</title>
        <authorList>
            <person name="Gong S."/>
        </authorList>
    </citation>
    <scope>NUCLEOTIDE SEQUENCE [LARGE SCALE GENOMIC DNA]</scope>
    <source>
        <strain evidence="2">DO16091913</strain>
        <tissue evidence="2">Muscle</tissue>
    </source>
</reference>
<dbReference type="AlphaFoldDB" id="A0A4D9FC98"/>
<evidence type="ECO:0000313" key="2">
    <source>
        <dbReference type="EMBL" id="TFK15450.1"/>
    </source>
</evidence>
<gene>
    <name evidence="2" type="ORF">DR999_PMT00742</name>
</gene>
<comment type="caution">
    <text evidence="2">The sequence shown here is derived from an EMBL/GenBank/DDBJ whole genome shotgun (WGS) entry which is preliminary data.</text>
</comment>
<keyword evidence="1" id="KW-0812">Transmembrane</keyword>
<keyword evidence="3" id="KW-1185">Reference proteome</keyword>
<proteinExistence type="predicted"/>
<keyword evidence="1" id="KW-0472">Membrane</keyword>
<dbReference type="Proteomes" id="UP000297703">
    <property type="component" value="Unassembled WGS sequence"/>
</dbReference>
<name>A0A4D9FC98_9SAUR</name>
<organism evidence="2 3">
    <name type="scientific">Platysternon megacephalum</name>
    <name type="common">big-headed turtle</name>
    <dbReference type="NCBI Taxonomy" id="55544"/>
    <lineage>
        <taxon>Eukaryota</taxon>
        <taxon>Metazoa</taxon>
        <taxon>Chordata</taxon>
        <taxon>Craniata</taxon>
        <taxon>Vertebrata</taxon>
        <taxon>Euteleostomi</taxon>
        <taxon>Archelosauria</taxon>
        <taxon>Testudinata</taxon>
        <taxon>Testudines</taxon>
        <taxon>Cryptodira</taxon>
        <taxon>Durocryptodira</taxon>
        <taxon>Testudinoidea</taxon>
        <taxon>Platysternidae</taxon>
        <taxon>Platysternon</taxon>
    </lineage>
</organism>
<sequence>MVRTGAVRGAPAQRRGAASSLLALLAASSLLPLYAADRLAESYINLKILVCMGLELILYKICIHIRFAKMILGYLHLRMQIPVDIKRISADL</sequence>